<protein>
    <recommendedName>
        <fullName evidence="3">C2H2-type domain-containing protein</fullName>
    </recommendedName>
</protein>
<reference evidence="4 5" key="1">
    <citation type="journal article" date="2016" name="G3 (Bethesda)">
        <title>First Draft Assembly and Annotation of the Genome of a California Endemic Oak Quercus lobata Nee (Fagaceae).</title>
        <authorList>
            <person name="Sork V.L."/>
            <person name="Fitz-Gibbon S.T."/>
            <person name="Puiu D."/>
            <person name="Crepeau M."/>
            <person name="Gugger P.F."/>
            <person name="Sherman R."/>
            <person name="Stevens K."/>
            <person name="Langley C.H."/>
            <person name="Pellegrini M."/>
            <person name="Salzberg S.L."/>
        </authorList>
    </citation>
    <scope>NUCLEOTIDE SEQUENCE [LARGE SCALE GENOMIC DNA]</scope>
    <source>
        <strain evidence="4 5">cv. SW786</strain>
    </source>
</reference>
<dbReference type="GO" id="GO:0003700">
    <property type="term" value="F:DNA-binding transcription factor activity"/>
    <property type="evidence" value="ECO:0007669"/>
    <property type="project" value="InterPro"/>
</dbReference>
<dbReference type="Gene3D" id="3.30.160.60">
    <property type="entry name" value="Classic Zinc Finger"/>
    <property type="match status" value="1"/>
</dbReference>
<dbReference type="EMBL" id="LRBV02000007">
    <property type="status" value="NOT_ANNOTATED_CDS"/>
    <property type="molecule type" value="Genomic_DNA"/>
</dbReference>
<dbReference type="OMA" id="TMVHGST"/>
<evidence type="ECO:0000313" key="5">
    <source>
        <dbReference type="Proteomes" id="UP000594261"/>
    </source>
</evidence>
<dbReference type="InterPro" id="IPR036236">
    <property type="entry name" value="Znf_C2H2_sf"/>
</dbReference>
<proteinExistence type="predicted"/>
<organism evidence="4 5">
    <name type="scientific">Quercus lobata</name>
    <name type="common">Valley oak</name>
    <dbReference type="NCBI Taxonomy" id="97700"/>
    <lineage>
        <taxon>Eukaryota</taxon>
        <taxon>Viridiplantae</taxon>
        <taxon>Streptophyta</taxon>
        <taxon>Embryophyta</taxon>
        <taxon>Tracheophyta</taxon>
        <taxon>Spermatophyta</taxon>
        <taxon>Magnoliopsida</taxon>
        <taxon>eudicotyledons</taxon>
        <taxon>Gunneridae</taxon>
        <taxon>Pentapetalae</taxon>
        <taxon>rosids</taxon>
        <taxon>fabids</taxon>
        <taxon>Fagales</taxon>
        <taxon>Fagaceae</taxon>
        <taxon>Quercus</taxon>
    </lineage>
</organism>
<accession>A0A7N2M2S2</accession>
<dbReference type="PROSITE" id="PS50157">
    <property type="entry name" value="ZINC_FINGER_C2H2_2"/>
    <property type="match status" value="1"/>
</dbReference>
<dbReference type="FunCoup" id="A0A7N2M2S2">
    <property type="interactions" value="613"/>
</dbReference>
<keyword evidence="1" id="KW-0479">Metal-binding</keyword>
<name>A0A7N2M2S2_QUELO</name>
<dbReference type="Proteomes" id="UP000594261">
    <property type="component" value="Chromosome 7"/>
</dbReference>
<dbReference type="GO" id="GO:0009739">
    <property type="term" value="P:response to gibberellin"/>
    <property type="evidence" value="ECO:0007669"/>
    <property type="project" value="InterPro"/>
</dbReference>
<evidence type="ECO:0000256" key="1">
    <source>
        <dbReference type="PROSITE-ProRule" id="PRU00042"/>
    </source>
</evidence>
<keyword evidence="5" id="KW-1185">Reference proteome</keyword>
<dbReference type="PANTHER" id="PTHR46547">
    <property type="entry name" value="ZINC FINGER PROTEIN GIS"/>
    <property type="match status" value="1"/>
</dbReference>
<dbReference type="PROSITE" id="PS00028">
    <property type="entry name" value="ZINC_FINGER_C2H2_1"/>
    <property type="match status" value="1"/>
</dbReference>
<evidence type="ECO:0000256" key="2">
    <source>
        <dbReference type="SAM" id="MobiDB-lite"/>
    </source>
</evidence>
<dbReference type="AlphaFoldDB" id="A0A7N2M2S2"/>
<dbReference type="Gramene" id="QL07p024739:mrna">
    <property type="protein sequence ID" value="QL07p024739:mrna"/>
    <property type="gene ID" value="QL07p024739"/>
</dbReference>
<feature type="region of interest" description="Disordered" evidence="2">
    <location>
        <begin position="218"/>
        <end position="238"/>
    </location>
</feature>
<dbReference type="GO" id="GO:0010090">
    <property type="term" value="P:trichome morphogenesis"/>
    <property type="evidence" value="ECO:0007669"/>
    <property type="project" value="InterPro"/>
</dbReference>
<keyword evidence="1" id="KW-0862">Zinc</keyword>
<dbReference type="InterPro" id="IPR044291">
    <property type="entry name" value="GIS/GIS2/ZFP8"/>
</dbReference>
<dbReference type="GO" id="GO:0008270">
    <property type="term" value="F:zinc ion binding"/>
    <property type="evidence" value="ECO:0007669"/>
    <property type="project" value="UniProtKB-KW"/>
</dbReference>
<dbReference type="SUPFAM" id="SSF57667">
    <property type="entry name" value="beta-beta-alpha zinc fingers"/>
    <property type="match status" value="1"/>
</dbReference>
<dbReference type="InterPro" id="IPR013087">
    <property type="entry name" value="Znf_C2H2_type"/>
</dbReference>
<evidence type="ECO:0000313" key="4">
    <source>
        <dbReference type="EnsemblPlants" id="QL07p024739:mrna"/>
    </source>
</evidence>
<sequence length="294" mass="32645">MDKTSERETHDFMNVESFSQLPFIRPAPVREKSIRLFGIEFGSDNNIPASTTDESESAELNACDDIAKDNNNSTNNNSENGESNRRFECHYCCRNFPTSQALGGHQNAHKRERQHAKRAHLQSAMVHSSLNDAHVYGLMNYHRLGSSPMPPMTYPSWNTNNSNTARYYGSHTSSYSQPAPINGSPLPLWRIPTVQSSNPTTRNSMHPLPLFAGDELKPSHSQVGGSTSQSSAVDLPAMRPRAEETKSVIEGMGHVSVAVSKHKFSTFRGSSTKAFMALKWQNRPSEKDVSSFSL</sequence>
<dbReference type="InParanoid" id="A0A7N2M2S2"/>
<evidence type="ECO:0000259" key="3">
    <source>
        <dbReference type="PROSITE" id="PS50157"/>
    </source>
</evidence>
<feature type="domain" description="C2H2-type" evidence="3">
    <location>
        <begin position="87"/>
        <end position="114"/>
    </location>
</feature>
<dbReference type="EnsemblPlants" id="QL07p024739:mrna">
    <property type="protein sequence ID" value="QL07p024739:mrna"/>
    <property type="gene ID" value="QL07p024739"/>
</dbReference>
<feature type="compositionally biased region" description="Polar residues" evidence="2">
    <location>
        <begin position="219"/>
        <end position="232"/>
    </location>
</feature>
<reference evidence="4" key="2">
    <citation type="submission" date="2021-01" db="UniProtKB">
        <authorList>
            <consortium name="EnsemblPlants"/>
        </authorList>
    </citation>
    <scope>IDENTIFICATION</scope>
</reference>
<dbReference type="PANTHER" id="PTHR46547:SF7">
    <property type="entry name" value="ZINC FINGER PROTEIN GIS"/>
    <property type="match status" value="1"/>
</dbReference>
<keyword evidence="1" id="KW-0863">Zinc-finger</keyword>